<dbReference type="Gene3D" id="3.10.10.10">
    <property type="entry name" value="HIV Type 1 Reverse Transcriptase, subunit A, domain 1"/>
    <property type="match status" value="2"/>
</dbReference>
<comment type="caution">
    <text evidence="1">The sequence shown here is derived from an EMBL/GenBank/DDBJ whole genome shotgun (WGS) entry which is preliminary data.</text>
</comment>
<feature type="non-terminal residue" evidence="1">
    <location>
        <position position="1"/>
    </location>
</feature>
<organism evidence="1">
    <name type="scientific">Tanacetum cinerariifolium</name>
    <name type="common">Dalmatian daisy</name>
    <name type="synonym">Chrysanthemum cinerariifolium</name>
    <dbReference type="NCBI Taxonomy" id="118510"/>
    <lineage>
        <taxon>Eukaryota</taxon>
        <taxon>Viridiplantae</taxon>
        <taxon>Streptophyta</taxon>
        <taxon>Embryophyta</taxon>
        <taxon>Tracheophyta</taxon>
        <taxon>Spermatophyta</taxon>
        <taxon>Magnoliopsida</taxon>
        <taxon>eudicotyledons</taxon>
        <taxon>Gunneridae</taxon>
        <taxon>Pentapetalae</taxon>
        <taxon>asterids</taxon>
        <taxon>campanulids</taxon>
        <taxon>Asterales</taxon>
        <taxon>Asteraceae</taxon>
        <taxon>Asteroideae</taxon>
        <taxon>Anthemideae</taxon>
        <taxon>Anthemidinae</taxon>
        <taxon>Tanacetum</taxon>
    </lineage>
</organism>
<dbReference type="InterPro" id="IPR053134">
    <property type="entry name" value="RNA-dir_DNA_polymerase"/>
</dbReference>
<dbReference type="InterPro" id="IPR043502">
    <property type="entry name" value="DNA/RNA_pol_sf"/>
</dbReference>
<dbReference type="PANTHER" id="PTHR24559">
    <property type="entry name" value="TRANSPOSON TY3-I GAG-POL POLYPROTEIN"/>
    <property type="match status" value="1"/>
</dbReference>
<evidence type="ECO:0000313" key="1">
    <source>
        <dbReference type="EMBL" id="GFA14895.1"/>
    </source>
</evidence>
<dbReference type="Gene3D" id="2.40.70.10">
    <property type="entry name" value="Acid Proteases"/>
    <property type="match status" value="1"/>
</dbReference>
<dbReference type="AlphaFoldDB" id="A0A699J7M8"/>
<gene>
    <name evidence="1" type="ORF">Tci_586867</name>
</gene>
<dbReference type="EMBL" id="BKCJ010376468">
    <property type="protein sequence ID" value="GFA14895.1"/>
    <property type="molecule type" value="Genomic_DNA"/>
</dbReference>
<dbReference type="InterPro" id="IPR043128">
    <property type="entry name" value="Rev_trsase/Diguanyl_cyclase"/>
</dbReference>
<dbReference type="Pfam" id="PF08284">
    <property type="entry name" value="RVP_2"/>
    <property type="match status" value="1"/>
</dbReference>
<protein>
    <recommendedName>
        <fullName evidence="2">Reverse transcriptase domain-containing protein</fullName>
    </recommendedName>
</protein>
<sequence length="375" mass="42975">DQARSQGNGRNQNGDAINDNIRGDVSRSCTYKEFLACNLKEYDGKGGSIVYTRWIEKIESVQDMSRCRDNQKVKYTAGLFIGGNRLNQALAINVDQGRGNQENQAKGFSYEIEIASEQLVYIDKVIKGCRLEIDGHVFDIILIPFGSGSFDVIIKMDWLSNHKAEIICLKKVIKIPLLDGKVLRVLGEKPKEKIRQLISTKSKEKKQEEIVVVRDFLEVFPDDLSGLAPIWEITFRIELVPKAIPIAKFTYRLALFKLKELSDQLKELRDKGFIRPSSSPWGALIDLRFGYHQLSVHENDISKTVFRTHYGHLEFTTREEHEEHLGLVLELLKEEKLYAKFSKCEFWLREVQFLEHVINGGGIHVDPSKIKVVKN</sequence>
<dbReference type="SUPFAM" id="SSF56672">
    <property type="entry name" value="DNA/RNA polymerases"/>
    <property type="match status" value="1"/>
</dbReference>
<dbReference type="InterPro" id="IPR021109">
    <property type="entry name" value="Peptidase_aspartic_dom_sf"/>
</dbReference>
<proteinExistence type="predicted"/>
<evidence type="ECO:0008006" key="2">
    <source>
        <dbReference type="Google" id="ProtNLM"/>
    </source>
</evidence>
<dbReference type="PANTHER" id="PTHR24559:SF444">
    <property type="entry name" value="REVERSE TRANSCRIPTASE DOMAIN-CONTAINING PROTEIN"/>
    <property type="match status" value="1"/>
</dbReference>
<name>A0A699J7M8_TANCI</name>
<dbReference type="Gene3D" id="3.30.70.270">
    <property type="match status" value="1"/>
</dbReference>
<accession>A0A699J7M8</accession>
<reference evidence="1" key="1">
    <citation type="journal article" date="2019" name="Sci. Rep.">
        <title>Draft genome of Tanacetum cinerariifolium, the natural source of mosquito coil.</title>
        <authorList>
            <person name="Yamashiro T."/>
            <person name="Shiraishi A."/>
            <person name="Satake H."/>
            <person name="Nakayama K."/>
        </authorList>
    </citation>
    <scope>NUCLEOTIDE SEQUENCE</scope>
</reference>